<keyword evidence="7 8" id="KW-0472">Membrane</keyword>
<organism evidence="11 12">
    <name type="scientific">Chrysophaeum taylorii</name>
    <dbReference type="NCBI Taxonomy" id="2483200"/>
    <lineage>
        <taxon>Eukaryota</taxon>
        <taxon>Sar</taxon>
        <taxon>Stramenopiles</taxon>
        <taxon>Ochrophyta</taxon>
        <taxon>Pelagophyceae</taxon>
        <taxon>Pelagomonadales</taxon>
        <taxon>Pelagomonadaceae</taxon>
        <taxon>Chrysophaeum</taxon>
    </lineage>
</organism>
<feature type="transmembrane region" description="Helical" evidence="10">
    <location>
        <begin position="53"/>
        <end position="72"/>
    </location>
</feature>
<evidence type="ECO:0000256" key="3">
    <source>
        <dbReference type="ARBA" id="ARBA00022448"/>
    </source>
</evidence>
<keyword evidence="3 9" id="KW-0813">Transport</keyword>
<dbReference type="Proteomes" id="UP001230188">
    <property type="component" value="Unassembled WGS sequence"/>
</dbReference>
<protein>
    <recommendedName>
        <fullName evidence="13">Mitochondrial carrier protein</fullName>
    </recommendedName>
</protein>
<keyword evidence="12" id="KW-1185">Reference proteome</keyword>
<feature type="repeat" description="Solcar" evidence="8">
    <location>
        <begin position="5"/>
        <end position="81"/>
    </location>
</feature>
<evidence type="ECO:0000256" key="6">
    <source>
        <dbReference type="ARBA" id="ARBA00022989"/>
    </source>
</evidence>
<name>A0AAD7UAL3_9STRA</name>
<evidence type="ECO:0008006" key="13">
    <source>
        <dbReference type="Google" id="ProtNLM"/>
    </source>
</evidence>
<accession>A0AAD7UAL3</accession>
<reference evidence="11" key="1">
    <citation type="submission" date="2023-01" db="EMBL/GenBank/DDBJ databases">
        <title>Metagenome sequencing of chrysophaentin producing Chrysophaeum taylorii.</title>
        <authorList>
            <person name="Davison J."/>
            <person name="Bewley C."/>
        </authorList>
    </citation>
    <scope>NUCLEOTIDE SEQUENCE</scope>
    <source>
        <strain evidence="11">NIES-1699</strain>
    </source>
</reference>
<dbReference type="SUPFAM" id="SSF103506">
    <property type="entry name" value="Mitochondrial carrier"/>
    <property type="match status" value="1"/>
</dbReference>
<dbReference type="PANTHER" id="PTHR45667">
    <property type="entry name" value="S-ADENOSYLMETHIONINE MITOCHONDRIAL CARRIER PROTEIN"/>
    <property type="match status" value="1"/>
</dbReference>
<evidence type="ECO:0000256" key="5">
    <source>
        <dbReference type="ARBA" id="ARBA00022737"/>
    </source>
</evidence>
<comment type="subcellular location">
    <subcellularLocation>
        <location evidence="1">Membrane</location>
        <topology evidence="1">Multi-pass membrane protein</topology>
    </subcellularLocation>
</comment>
<proteinExistence type="inferred from homology"/>
<evidence type="ECO:0000256" key="2">
    <source>
        <dbReference type="ARBA" id="ARBA00006375"/>
    </source>
</evidence>
<dbReference type="InterPro" id="IPR023395">
    <property type="entry name" value="MCP_dom_sf"/>
</dbReference>
<dbReference type="Pfam" id="PF00153">
    <property type="entry name" value="Mito_carr"/>
    <property type="match status" value="3"/>
</dbReference>
<comment type="caution">
    <text evidence="11">The sequence shown here is derived from an EMBL/GenBank/DDBJ whole genome shotgun (WGS) entry which is preliminary data.</text>
</comment>
<evidence type="ECO:0000256" key="10">
    <source>
        <dbReference type="SAM" id="Phobius"/>
    </source>
</evidence>
<dbReference type="GO" id="GO:0016020">
    <property type="term" value="C:membrane"/>
    <property type="evidence" value="ECO:0007669"/>
    <property type="project" value="UniProtKB-SubCell"/>
</dbReference>
<evidence type="ECO:0000256" key="4">
    <source>
        <dbReference type="ARBA" id="ARBA00022692"/>
    </source>
</evidence>
<feature type="transmembrane region" description="Helical" evidence="10">
    <location>
        <begin position="84"/>
        <end position="104"/>
    </location>
</feature>
<evidence type="ECO:0000256" key="8">
    <source>
        <dbReference type="PROSITE-ProRule" id="PRU00282"/>
    </source>
</evidence>
<keyword evidence="5" id="KW-0677">Repeat</keyword>
<keyword evidence="4 8" id="KW-0812">Transmembrane</keyword>
<evidence type="ECO:0000313" key="11">
    <source>
        <dbReference type="EMBL" id="KAJ8600865.1"/>
    </source>
</evidence>
<dbReference type="InterPro" id="IPR018108">
    <property type="entry name" value="MCP_transmembrane"/>
</dbReference>
<dbReference type="PROSITE" id="PS50920">
    <property type="entry name" value="SOLCAR"/>
    <property type="match status" value="2"/>
</dbReference>
<keyword evidence="6 10" id="KW-1133">Transmembrane helix</keyword>
<evidence type="ECO:0000313" key="12">
    <source>
        <dbReference type="Proteomes" id="UP001230188"/>
    </source>
</evidence>
<evidence type="ECO:0000256" key="1">
    <source>
        <dbReference type="ARBA" id="ARBA00004141"/>
    </source>
</evidence>
<dbReference type="Gene3D" id="1.50.40.10">
    <property type="entry name" value="Mitochondrial carrier domain"/>
    <property type="match status" value="2"/>
</dbReference>
<evidence type="ECO:0000256" key="7">
    <source>
        <dbReference type="ARBA" id="ARBA00023136"/>
    </source>
</evidence>
<feature type="transmembrane region" description="Helical" evidence="10">
    <location>
        <begin position="134"/>
        <end position="153"/>
    </location>
</feature>
<feature type="repeat" description="Solcar" evidence="8">
    <location>
        <begin position="159"/>
        <end position="243"/>
    </location>
</feature>
<gene>
    <name evidence="11" type="ORF">CTAYLR_008215</name>
</gene>
<sequence length="245" mass="26266">MKEAGDILETAVAGGFASLWAKVVCHPIDTVKARVQGALEVGSFVRREGIRGMYRGFGVVALIGTPAGMLYFTTYDLVRGESFWSQFVAGVFAEAVACLLFVPVDVAKEKAQLRQIDSSLSEGLRLPLRTLYRGYGATVLSFGVYSGLYFGLYEKLRDRGGISSLASAFAASGFAAAATSPLDLAKLRSQTATTTTLTFVEVLREVVLREGVRGLFRGTPARVAHLAPSTALALATFDFMNTKKS</sequence>
<comment type="similarity">
    <text evidence="2 9">Belongs to the mitochondrial carrier (TC 2.A.29) family.</text>
</comment>
<evidence type="ECO:0000256" key="9">
    <source>
        <dbReference type="RuleBase" id="RU000488"/>
    </source>
</evidence>
<dbReference type="EMBL" id="JAQMWT010000469">
    <property type="protein sequence ID" value="KAJ8600865.1"/>
    <property type="molecule type" value="Genomic_DNA"/>
</dbReference>
<dbReference type="AlphaFoldDB" id="A0AAD7UAL3"/>